<accession>A0ABV4N5E4</accession>
<dbReference type="PANTHER" id="PTHR43612">
    <property type="entry name" value="TRIFUNCTIONAL ENZYME SUBUNIT ALPHA"/>
    <property type="match status" value="1"/>
</dbReference>
<feature type="domain" description="3-hydroxyacyl-CoA dehydrogenase C-terminal" evidence="2">
    <location>
        <begin position="120"/>
        <end position="185"/>
    </location>
</feature>
<dbReference type="PANTHER" id="PTHR43612:SF3">
    <property type="entry name" value="TRIFUNCTIONAL ENZYME SUBUNIT ALPHA, MITOCHONDRIAL"/>
    <property type="match status" value="1"/>
</dbReference>
<dbReference type="Proteomes" id="UP001570071">
    <property type="component" value="Unassembled WGS sequence"/>
</dbReference>
<dbReference type="InterPro" id="IPR008927">
    <property type="entry name" value="6-PGluconate_DH-like_C_sf"/>
</dbReference>
<dbReference type="RefSeq" id="WP_372126787.1">
    <property type="nucleotide sequence ID" value="NZ_JBFSSG010000124.1"/>
</dbReference>
<keyword evidence="4" id="KW-1185">Reference proteome</keyword>
<dbReference type="SUPFAM" id="SSF48179">
    <property type="entry name" value="6-phosphogluconate dehydrogenase C-terminal domain-like"/>
    <property type="match status" value="2"/>
</dbReference>
<gene>
    <name evidence="3" type="ORF">AB6D66_25560</name>
</gene>
<name>A0ABV4N5E4_9VIBR</name>
<evidence type="ECO:0000256" key="1">
    <source>
        <dbReference type="ARBA" id="ARBA00023002"/>
    </source>
</evidence>
<keyword evidence="1" id="KW-0560">Oxidoreductase</keyword>
<reference evidence="3 4" key="1">
    <citation type="journal article" date="2024" name="ISME J.">
        <title>Tailless and filamentous prophages are predominant in marine Vibrio.</title>
        <authorList>
            <person name="Steensen K."/>
            <person name="Seneca J."/>
            <person name="Bartlau N."/>
            <person name="Yu X.A."/>
            <person name="Hussain F.A."/>
            <person name="Polz M.F."/>
        </authorList>
    </citation>
    <scope>NUCLEOTIDE SEQUENCE [LARGE SCALE GENOMIC DNA]</scope>
    <source>
        <strain evidence="3 4">10N.239.312.F12</strain>
    </source>
</reference>
<comment type="caution">
    <text evidence="3">The sequence shown here is derived from an EMBL/GenBank/DDBJ whole genome shotgun (WGS) entry which is preliminary data.</text>
</comment>
<evidence type="ECO:0000313" key="3">
    <source>
        <dbReference type="EMBL" id="MEZ8724437.1"/>
    </source>
</evidence>
<sequence length="208" mass="23081">MAFNQLLVAGGDIAQIDKVMSKGLGWPMGPAHLLDVIGLDTADHCIDVMSEAFPKRLAKPEVNLIAESVAKGRLGQKTKEGFYLYKADRKGRLQPENHLETTALIDSLCDAPISMEPQDITMRMMLPMMYEAIRCLDDGIISSAAEGDIAFIYGTGFPAFRGGIFYYMDSMGLDKLLEIAQQYEDLGCLYAIPQGLRDRVELNRNFYA</sequence>
<feature type="domain" description="3-hydroxyacyl-CoA dehydrogenase C-terminal" evidence="2">
    <location>
        <begin position="6"/>
        <end position="85"/>
    </location>
</feature>
<organism evidence="3 4">
    <name type="scientific">Vibrio pomeroyi</name>
    <dbReference type="NCBI Taxonomy" id="198832"/>
    <lineage>
        <taxon>Bacteria</taxon>
        <taxon>Pseudomonadati</taxon>
        <taxon>Pseudomonadota</taxon>
        <taxon>Gammaproteobacteria</taxon>
        <taxon>Vibrionales</taxon>
        <taxon>Vibrionaceae</taxon>
        <taxon>Vibrio</taxon>
    </lineage>
</organism>
<protein>
    <submittedName>
        <fullName evidence="3">3-hydroxyacyl-CoA dehydrogenase family protein</fullName>
    </submittedName>
</protein>
<proteinExistence type="predicted"/>
<dbReference type="Pfam" id="PF00725">
    <property type="entry name" value="3HCDH"/>
    <property type="match status" value="2"/>
</dbReference>
<dbReference type="Gene3D" id="1.10.1040.50">
    <property type="match status" value="1"/>
</dbReference>
<dbReference type="InterPro" id="IPR050136">
    <property type="entry name" value="FA_oxidation_alpha_subunit"/>
</dbReference>
<dbReference type="EMBL" id="JBFSSG010000124">
    <property type="protein sequence ID" value="MEZ8724437.1"/>
    <property type="molecule type" value="Genomic_DNA"/>
</dbReference>
<dbReference type="InterPro" id="IPR006108">
    <property type="entry name" value="3HC_DH_C"/>
</dbReference>
<evidence type="ECO:0000313" key="4">
    <source>
        <dbReference type="Proteomes" id="UP001570071"/>
    </source>
</evidence>
<evidence type="ECO:0000259" key="2">
    <source>
        <dbReference type="Pfam" id="PF00725"/>
    </source>
</evidence>